<comment type="caution">
    <text evidence="1">The sequence shown here is derived from an EMBL/GenBank/DDBJ whole genome shotgun (WGS) entry which is preliminary data.</text>
</comment>
<organism evidence="1 2">
    <name type="scientific">Hydrogenovibrio marinus</name>
    <dbReference type="NCBI Taxonomy" id="28885"/>
    <lineage>
        <taxon>Bacteria</taxon>
        <taxon>Pseudomonadati</taxon>
        <taxon>Pseudomonadota</taxon>
        <taxon>Gammaproteobacteria</taxon>
        <taxon>Thiotrichales</taxon>
        <taxon>Piscirickettsiaceae</taxon>
        <taxon>Hydrogenovibrio</taxon>
    </lineage>
</organism>
<dbReference type="RefSeq" id="WP_035628901.1">
    <property type="nucleotide sequence ID" value="NZ_AP020335.1"/>
</dbReference>
<dbReference type="AlphaFoldDB" id="A0A066ZPH4"/>
<gene>
    <name evidence="1" type="ORF">EI16_05105</name>
</gene>
<evidence type="ECO:0000313" key="2">
    <source>
        <dbReference type="Proteomes" id="UP000027341"/>
    </source>
</evidence>
<dbReference type="Proteomes" id="UP000027341">
    <property type="component" value="Unassembled WGS sequence"/>
</dbReference>
<proteinExistence type="predicted"/>
<dbReference type="Pfam" id="PF08886">
    <property type="entry name" value="GshA"/>
    <property type="match status" value="1"/>
</dbReference>
<dbReference type="Gene3D" id="3.40.50.11280">
    <property type="entry name" value="Glutamate-cysteine ligase, N-terminal domain"/>
    <property type="match status" value="1"/>
</dbReference>
<dbReference type="STRING" id="28885.EI16_05105"/>
<dbReference type="NCBIfam" id="TIGR02049">
    <property type="entry name" value="gshA_ferroox"/>
    <property type="match status" value="1"/>
</dbReference>
<dbReference type="InterPro" id="IPR011718">
    <property type="entry name" value="GshA"/>
</dbReference>
<reference evidence="1 2" key="1">
    <citation type="submission" date="2014-04" db="EMBL/GenBank/DDBJ databases">
        <title>Draft genome sequence of Hydrogenovibrio marinus MH-110, a model organism for aerobic H2 metabolism.</title>
        <authorList>
            <person name="Cha H.J."/>
            <person name="Jo B.H."/>
            <person name="Hwang B.H."/>
        </authorList>
    </citation>
    <scope>NUCLEOTIDE SEQUENCE [LARGE SCALE GENOMIC DNA]</scope>
    <source>
        <strain evidence="1 2">MH-110</strain>
    </source>
</reference>
<keyword evidence="1" id="KW-0436">Ligase</keyword>
<protein>
    <submittedName>
        <fullName evidence="1">Glutamate--cysteine ligase</fullName>
    </submittedName>
</protein>
<keyword evidence="2" id="KW-1185">Reference proteome</keyword>
<accession>A0A066ZPH4</accession>
<dbReference type="InterPro" id="IPR042520">
    <property type="entry name" value="GshA_N"/>
</dbReference>
<sequence length="440" mass="48849">MNSQVPHLQTALSGPLYKLESLLLSHQADIECWFRKQFKKTPAPFYASVDLRNAGYKLAPVDTNLFPAGFNNLHPDLKPLAIQAAQSAVTQACPITDGVLIIPENHTRNTFYLENLCTLQEIVTLAGYEVHIGSINPEITETTKIELPSGKVLTIKPIKRQGERVGVDDFFPCAVLLNNDLSAGRPAILEDIDQTLLPPLDLGWANRYKTHHFTHYQNVAEEFAELIDIDPWLISPLSLQCGPINFKERTGLENLAKAVNQVLETTQKHYDQHDINCKPFAIVKSDSGTYGMAIMSVKDSEDILNLNRKQRNKMASAKEGLVSEKMLVQEGVYTHETWEGAVAEPVVYMIHNQVVGGFYRVHTGKTATDNLNSPGMHFEPLSFEGSLVSPDQSKDCDATPNRFYAYGVVARLALIAAAREIADAKQNNAQNHIEDTSLEA</sequence>
<evidence type="ECO:0000313" key="1">
    <source>
        <dbReference type="EMBL" id="KDN95678.1"/>
    </source>
</evidence>
<dbReference type="GO" id="GO:0016874">
    <property type="term" value="F:ligase activity"/>
    <property type="evidence" value="ECO:0007669"/>
    <property type="project" value="UniProtKB-KW"/>
</dbReference>
<dbReference type="EMBL" id="JMIU01000001">
    <property type="protein sequence ID" value="KDN95678.1"/>
    <property type="molecule type" value="Genomic_DNA"/>
</dbReference>
<name>A0A066ZPH4_HYDMR</name>